<gene>
    <name evidence="1" type="ORF">I6G38_05510</name>
</gene>
<dbReference type="Proteomes" id="UP000594836">
    <property type="component" value="Chromosome"/>
</dbReference>
<proteinExistence type="predicted"/>
<accession>A0A7T3ABM2</accession>
<dbReference type="InterPro" id="IPR009752">
    <property type="entry name" value="Phage_Mu_GpJ"/>
</dbReference>
<sequence length="140" mass="14897">MTYATFDQLKKAFGEANLISVTDRSGIGSIDMSAVERALAGADATIDAALAVRYRLPLTAVPTVVSEIALSIALYKLHVFAPDQKIKDDHDQALKDLDRIANGTRKLDVAGIEPQGSGSGGVIATDRARPLTPETMRGFI</sequence>
<dbReference type="AlphaFoldDB" id="A0A7T3ABM2"/>
<reference evidence="1 2" key="1">
    <citation type="submission" date="2020-12" db="EMBL/GenBank/DDBJ databases">
        <title>FDA dAtabase for Regulatory Grade micrObial Sequences (FDA-ARGOS): Supporting development and validation of Infectious Disease Dx tests.</title>
        <authorList>
            <person name="Sproer C."/>
            <person name="Gronow S."/>
            <person name="Severitt S."/>
            <person name="Schroder I."/>
            <person name="Tallon L."/>
            <person name="Sadzewicz L."/>
            <person name="Zhao X."/>
            <person name="Boylan J."/>
            <person name="Ott S."/>
            <person name="Bowen H."/>
            <person name="Vavikolanu K."/>
            <person name="Mehta A."/>
            <person name="Aluvathingal J."/>
            <person name="Nadendla S."/>
            <person name="Lowell S."/>
            <person name="Myers T."/>
            <person name="Yan Y."/>
            <person name="Sichtig H."/>
        </authorList>
    </citation>
    <scope>NUCLEOTIDE SEQUENCE [LARGE SCALE GENOMIC DNA]</scope>
    <source>
        <strain evidence="1 2">FDAARGOS_881</strain>
    </source>
</reference>
<dbReference type="RefSeq" id="WP_197939212.1">
    <property type="nucleotide sequence ID" value="NZ_CP065713.1"/>
</dbReference>
<name>A0A7T3ABM2_SPHPI</name>
<organism evidence="1 2">
    <name type="scientific">Sphingomonas paucimobilis</name>
    <name type="common">Pseudomonas paucimobilis</name>
    <dbReference type="NCBI Taxonomy" id="13689"/>
    <lineage>
        <taxon>Bacteria</taxon>
        <taxon>Pseudomonadati</taxon>
        <taxon>Pseudomonadota</taxon>
        <taxon>Alphaproteobacteria</taxon>
        <taxon>Sphingomonadales</taxon>
        <taxon>Sphingomonadaceae</taxon>
        <taxon>Sphingomonas</taxon>
    </lineage>
</organism>
<dbReference type="EMBL" id="CP065713">
    <property type="protein sequence ID" value="QPT09713.1"/>
    <property type="molecule type" value="Genomic_DNA"/>
</dbReference>
<evidence type="ECO:0000313" key="2">
    <source>
        <dbReference type="Proteomes" id="UP000594836"/>
    </source>
</evidence>
<dbReference type="Pfam" id="PF07030">
    <property type="entry name" value="Phage_Mu_Gp36"/>
    <property type="match status" value="1"/>
</dbReference>
<evidence type="ECO:0000313" key="1">
    <source>
        <dbReference type="EMBL" id="QPT09713.1"/>
    </source>
</evidence>
<protein>
    <submittedName>
        <fullName evidence="1">DUF1320 domain-containing protein</fullName>
    </submittedName>
</protein>